<comment type="caution">
    <text evidence="1">The sequence shown here is derived from an EMBL/GenBank/DDBJ whole genome shotgun (WGS) entry which is preliminary data.</text>
</comment>
<sequence length="705" mass="74226">MALRTVGVKLTADVRDYTASIAKSSKDTKGLAAQLNETAKAGDKTAAATVLAGKSARQMADEMLAAGRKGATGLKMSELAAAKLDDQIAETAREVQRLEREFAKTGDFKLVSSLNRQLGLLKRQLKARDMFDPAEAVKAGAEMAGDVSVSFAARLGPLIARAPMAGLNPAALAIGVPLGGAVASLLGAATAGAVIGGAGVGGVVGGLVLASRDARVKQAGAALGTDFGQMMGRSSAVFVPTTLKAIDLVRARMLGLEPQLRRVFAGASRLVEPLVDGAFRGIERLMPGIVRAIENAGPVIDAIADGMSRLGDAVGDVLSDLSDNADEGADALRILFAILDGGVRTLGQAIGILAELWGFASQASAVFTGDMARFGGLVVAERQVRDGANEAADGLRNLGTESMTTAERLQAVKDAFDELFGIQMNADKALIAYHQGLRDLNEELNKGKRSLSVNSEEGLKNRSAVLDQIEAIKQLRDSRIAEGMSITEADGKYQSHLGSLRKTLLAAGYAKSEVDELIGSYRAIPKKVDTTVRANTTPAMTAAAKLRQYLRNIPDETVNIAMRITGNRNASAVAAAIRAQYANRWGGLYTHAEDGLLRDAHIASPMGPARYAYAEPATGGEAFIPRNGDDRRSRAIWEYVGENWLGARPAQPMVVGAGSQRMQVEVIVRADAGTNRGVVQEIVRGIRYEVVNTYGGKTEKAFVTG</sequence>
<organism evidence="1 2">
    <name type="scientific">Plantactinospora solaniradicis</name>
    <dbReference type="NCBI Taxonomy" id="1723736"/>
    <lineage>
        <taxon>Bacteria</taxon>
        <taxon>Bacillati</taxon>
        <taxon>Actinomycetota</taxon>
        <taxon>Actinomycetes</taxon>
        <taxon>Micromonosporales</taxon>
        <taxon>Micromonosporaceae</taxon>
        <taxon>Plantactinospora</taxon>
    </lineage>
</organism>
<dbReference type="RefSeq" id="WP_377422348.1">
    <property type="nucleotide sequence ID" value="NZ_JBHSPR010000010.1"/>
</dbReference>
<dbReference type="EMBL" id="JBHSPR010000010">
    <property type="protein sequence ID" value="MFC6017804.1"/>
    <property type="molecule type" value="Genomic_DNA"/>
</dbReference>
<evidence type="ECO:0000313" key="2">
    <source>
        <dbReference type="Proteomes" id="UP001596203"/>
    </source>
</evidence>
<name>A0ABW1K866_9ACTN</name>
<protein>
    <recommendedName>
        <fullName evidence="3">Phage tail protein</fullName>
    </recommendedName>
</protein>
<proteinExistence type="predicted"/>
<reference evidence="2" key="1">
    <citation type="journal article" date="2019" name="Int. J. Syst. Evol. Microbiol.">
        <title>The Global Catalogue of Microorganisms (GCM) 10K type strain sequencing project: providing services to taxonomists for standard genome sequencing and annotation.</title>
        <authorList>
            <consortium name="The Broad Institute Genomics Platform"/>
            <consortium name="The Broad Institute Genome Sequencing Center for Infectious Disease"/>
            <person name="Wu L."/>
            <person name="Ma J."/>
        </authorList>
    </citation>
    <scope>NUCLEOTIDE SEQUENCE [LARGE SCALE GENOMIC DNA]</scope>
    <source>
        <strain evidence="2">ZS-35-S2</strain>
    </source>
</reference>
<evidence type="ECO:0008006" key="3">
    <source>
        <dbReference type="Google" id="ProtNLM"/>
    </source>
</evidence>
<gene>
    <name evidence="1" type="ORF">ACFP2T_16505</name>
</gene>
<keyword evidence="2" id="KW-1185">Reference proteome</keyword>
<dbReference type="Proteomes" id="UP001596203">
    <property type="component" value="Unassembled WGS sequence"/>
</dbReference>
<evidence type="ECO:0000313" key="1">
    <source>
        <dbReference type="EMBL" id="MFC6017804.1"/>
    </source>
</evidence>
<accession>A0ABW1K866</accession>